<evidence type="ECO:0000313" key="1">
    <source>
        <dbReference type="EMBL" id="KAJ0082223.1"/>
    </source>
</evidence>
<dbReference type="Proteomes" id="UP001164250">
    <property type="component" value="Chromosome 12"/>
</dbReference>
<proteinExistence type="predicted"/>
<name>A0ACC1A780_9ROSI</name>
<organism evidence="1 2">
    <name type="scientific">Pistacia atlantica</name>
    <dbReference type="NCBI Taxonomy" id="434234"/>
    <lineage>
        <taxon>Eukaryota</taxon>
        <taxon>Viridiplantae</taxon>
        <taxon>Streptophyta</taxon>
        <taxon>Embryophyta</taxon>
        <taxon>Tracheophyta</taxon>
        <taxon>Spermatophyta</taxon>
        <taxon>Magnoliopsida</taxon>
        <taxon>eudicotyledons</taxon>
        <taxon>Gunneridae</taxon>
        <taxon>Pentapetalae</taxon>
        <taxon>rosids</taxon>
        <taxon>malvids</taxon>
        <taxon>Sapindales</taxon>
        <taxon>Anacardiaceae</taxon>
        <taxon>Pistacia</taxon>
    </lineage>
</organism>
<keyword evidence="2" id="KW-1185">Reference proteome</keyword>
<evidence type="ECO:0000313" key="2">
    <source>
        <dbReference type="Proteomes" id="UP001164250"/>
    </source>
</evidence>
<dbReference type="EMBL" id="CM047908">
    <property type="protein sequence ID" value="KAJ0082223.1"/>
    <property type="molecule type" value="Genomic_DNA"/>
</dbReference>
<reference evidence="2" key="1">
    <citation type="journal article" date="2023" name="G3 (Bethesda)">
        <title>Genome assembly and association tests identify interacting loci associated with vigor, precocity, and sex in interspecific pistachio rootstocks.</title>
        <authorList>
            <person name="Palmer W."/>
            <person name="Jacygrad E."/>
            <person name="Sagayaradj S."/>
            <person name="Cavanaugh K."/>
            <person name="Han R."/>
            <person name="Bertier L."/>
            <person name="Beede B."/>
            <person name="Kafkas S."/>
            <person name="Golino D."/>
            <person name="Preece J."/>
            <person name="Michelmore R."/>
        </authorList>
    </citation>
    <scope>NUCLEOTIDE SEQUENCE [LARGE SCALE GENOMIC DNA]</scope>
</reference>
<gene>
    <name evidence="1" type="ORF">Patl1_11862</name>
</gene>
<comment type="caution">
    <text evidence="1">The sequence shown here is derived from an EMBL/GenBank/DDBJ whole genome shotgun (WGS) entry which is preliminary data.</text>
</comment>
<sequence length="156" mass="18523">MMQEAWEFNSKHLKDLDDKDVDQNLVALVENALELPFHWWAPRFETTWFIDLYERKEDKNHLLLELAKVDFNILQGIQQEDLNDTLRWWENTGLRELTFVRDSFIASYLWALGISFQPQYSYCRKVITKAIALIIVIDDIYGTLPELELLTDAITR</sequence>
<accession>A0ACC1A780</accession>
<protein>
    <submittedName>
        <fullName evidence="1">Uncharacterized protein</fullName>
    </submittedName>
</protein>